<reference evidence="1" key="1">
    <citation type="journal article" date="2022" name="Front. Microbiol.">
        <title>New perspectives on an old grouping: The genomic and phenotypic variability of Oxalobacter formigenes and the implications for calcium oxalate stone prevention.</title>
        <authorList>
            <person name="Chmiel J.A."/>
            <person name="Carr C."/>
            <person name="Stuivenberg G.A."/>
            <person name="Venema R."/>
            <person name="Chanyi R.M."/>
            <person name="Al K.F."/>
            <person name="Giguere D."/>
            <person name="Say H."/>
            <person name="Akouris P.P."/>
            <person name="Dominguez Romero S.A."/>
            <person name="Kwong A."/>
            <person name="Tai V."/>
            <person name="Koval S.F."/>
            <person name="Razvi H."/>
            <person name="Bjazevic J."/>
            <person name="Burton J.P."/>
        </authorList>
    </citation>
    <scope>NUCLEOTIDE SEQUENCE</scope>
    <source>
        <strain evidence="1">WoOx3</strain>
    </source>
</reference>
<proteinExistence type="predicted"/>
<dbReference type="PROSITE" id="PS51257">
    <property type="entry name" value="PROKAR_LIPOPROTEIN"/>
    <property type="match status" value="1"/>
</dbReference>
<dbReference type="AlphaFoldDB" id="A0A9E9LZX3"/>
<gene>
    <name evidence="1" type="ORF">NB640_02750</name>
</gene>
<evidence type="ECO:0000313" key="1">
    <source>
        <dbReference type="EMBL" id="WAW10597.1"/>
    </source>
</evidence>
<dbReference type="EMBL" id="CP098242">
    <property type="protein sequence ID" value="WAW10597.1"/>
    <property type="molecule type" value="Genomic_DNA"/>
</dbReference>
<dbReference type="RefSeq" id="WP_269309623.1">
    <property type="nucleotide sequence ID" value="NZ_CP098242.1"/>
</dbReference>
<dbReference type="KEGG" id="ovb:NB640_02750"/>
<keyword evidence="2" id="KW-1185">Reference proteome</keyword>
<sequence>MKQHPSTRNLSVHRFVAGWLVLLACLLFIPKAALSQEPVNYKFTLTNKSDTRVTKVVLAPYGLIQIHTGTSLAPGEKITISRPECKKMRMEIEHSKGSFSFPFTDFSHEKNTSLALMVRKDSVPVLRFEERKRGDITGDNSSWRFTQILGSVPFGVGTTTMAEAIALGAKADKKKNELETTLMWGNRSWSLALEFTGDAPESRLRHMEMVAKGTHGKTPSAVHESLMSHGYVYYSMQLKKTSGELYVSVPLARALERANMNGRSQAAVLAAYQNEVVVQSFPGKGFWVVSMTLAPNLVNRQ</sequence>
<name>A0A9E9LZX3_9BURK</name>
<protein>
    <submittedName>
        <fullName evidence="1">Uncharacterized protein</fullName>
    </submittedName>
</protein>
<organism evidence="1 2">
    <name type="scientific">Oxalobacter vibrioformis</name>
    <dbReference type="NCBI Taxonomy" id="933080"/>
    <lineage>
        <taxon>Bacteria</taxon>
        <taxon>Pseudomonadati</taxon>
        <taxon>Pseudomonadota</taxon>
        <taxon>Betaproteobacteria</taxon>
        <taxon>Burkholderiales</taxon>
        <taxon>Oxalobacteraceae</taxon>
        <taxon>Oxalobacter</taxon>
    </lineage>
</organism>
<accession>A0A9E9LZX3</accession>
<evidence type="ECO:0000313" key="2">
    <source>
        <dbReference type="Proteomes" id="UP001156215"/>
    </source>
</evidence>
<dbReference type="Proteomes" id="UP001156215">
    <property type="component" value="Chromosome"/>
</dbReference>